<dbReference type="AlphaFoldDB" id="A0A1V9XDA1"/>
<feature type="region of interest" description="Disordered" evidence="1">
    <location>
        <begin position="64"/>
        <end position="108"/>
    </location>
</feature>
<dbReference type="EMBL" id="MNPL01014937">
    <property type="protein sequence ID" value="OQR71312.1"/>
    <property type="molecule type" value="Genomic_DNA"/>
</dbReference>
<evidence type="ECO:0000313" key="3">
    <source>
        <dbReference type="Proteomes" id="UP000192247"/>
    </source>
</evidence>
<comment type="caution">
    <text evidence="2">The sequence shown here is derived from an EMBL/GenBank/DDBJ whole genome shotgun (WGS) entry which is preliminary data.</text>
</comment>
<reference evidence="2 3" key="1">
    <citation type="journal article" date="2017" name="Gigascience">
        <title>Draft genome of the honey bee ectoparasitic mite, Tropilaelaps mercedesae, is shaped by the parasitic life history.</title>
        <authorList>
            <person name="Dong X."/>
            <person name="Armstrong S.D."/>
            <person name="Xia D."/>
            <person name="Makepeace B.L."/>
            <person name="Darby A.C."/>
            <person name="Kadowaki T."/>
        </authorList>
    </citation>
    <scope>NUCLEOTIDE SEQUENCE [LARGE SCALE GENOMIC DNA]</scope>
    <source>
        <strain evidence="2">Wuxi-XJTLU</strain>
    </source>
</reference>
<dbReference type="InParanoid" id="A0A1V9XDA1"/>
<organism evidence="2 3">
    <name type="scientific">Tropilaelaps mercedesae</name>
    <dbReference type="NCBI Taxonomy" id="418985"/>
    <lineage>
        <taxon>Eukaryota</taxon>
        <taxon>Metazoa</taxon>
        <taxon>Ecdysozoa</taxon>
        <taxon>Arthropoda</taxon>
        <taxon>Chelicerata</taxon>
        <taxon>Arachnida</taxon>
        <taxon>Acari</taxon>
        <taxon>Parasitiformes</taxon>
        <taxon>Mesostigmata</taxon>
        <taxon>Gamasina</taxon>
        <taxon>Dermanyssoidea</taxon>
        <taxon>Laelapidae</taxon>
        <taxon>Tropilaelaps</taxon>
    </lineage>
</organism>
<dbReference type="Proteomes" id="UP000192247">
    <property type="component" value="Unassembled WGS sequence"/>
</dbReference>
<keyword evidence="3" id="KW-1185">Reference proteome</keyword>
<accession>A0A1V9XDA1</accession>
<gene>
    <name evidence="2" type="ORF">BIW11_11076</name>
</gene>
<sequence length="155" mass="16727">MGAEADDASNRARLPQQLHEQLQQLQQHKQMALQNQLQLASRSFNKRKNFQPKNIHQDEVALTTTTAASTDAPLDLSGPEPSKRSQTPPESPILGQPGPVAPHSASSAVATNTTHIMLKELLSLYGLSEVAESFLKQSVHNHNTSSAFAPDNGSA</sequence>
<name>A0A1V9XDA1_9ACAR</name>
<protein>
    <submittedName>
        <fullName evidence="2">Uncharacterized protein</fullName>
    </submittedName>
</protein>
<evidence type="ECO:0000313" key="2">
    <source>
        <dbReference type="EMBL" id="OQR71312.1"/>
    </source>
</evidence>
<proteinExistence type="predicted"/>
<evidence type="ECO:0000256" key="1">
    <source>
        <dbReference type="SAM" id="MobiDB-lite"/>
    </source>
</evidence>